<evidence type="ECO:0000313" key="10">
    <source>
        <dbReference type="Proteomes" id="UP000245680"/>
    </source>
</evidence>
<dbReference type="RefSeq" id="WP_109812949.1">
    <property type="nucleotide sequence ID" value="NZ_QGKU01000052.1"/>
</dbReference>
<dbReference type="AlphaFoldDB" id="A0A2V2L7K9"/>
<dbReference type="PANTHER" id="PTHR43066:SF26">
    <property type="entry name" value="RHOMBOID PROTEASE GLPG"/>
    <property type="match status" value="1"/>
</dbReference>
<keyword evidence="4 7" id="KW-0812">Transmembrane</keyword>
<feature type="transmembrane region" description="Helical" evidence="7">
    <location>
        <begin position="21"/>
        <end position="39"/>
    </location>
</feature>
<dbReference type="PANTHER" id="PTHR43066">
    <property type="entry name" value="RHOMBOID-RELATED PROTEIN"/>
    <property type="match status" value="1"/>
</dbReference>
<keyword evidence="6 7" id="KW-0472">Membrane</keyword>
<organism evidence="9 10">
    <name type="scientific">Meridianimarinicoccus roseus</name>
    <dbReference type="NCBI Taxonomy" id="2072018"/>
    <lineage>
        <taxon>Bacteria</taxon>
        <taxon>Pseudomonadati</taxon>
        <taxon>Pseudomonadota</taxon>
        <taxon>Alphaproteobacteria</taxon>
        <taxon>Rhodobacterales</taxon>
        <taxon>Paracoccaceae</taxon>
        <taxon>Meridianimarinicoccus</taxon>
    </lineage>
</organism>
<keyword evidence="10" id="KW-1185">Reference proteome</keyword>
<proteinExistence type="predicted"/>
<dbReference type="EMBL" id="QGKU01000052">
    <property type="protein sequence ID" value="PWR01340.1"/>
    <property type="molecule type" value="Genomic_DNA"/>
</dbReference>
<gene>
    <name evidence="9" type="ORF">DKT77_17410</name>
</gene>
<evidence type="ECO:0000256" key="2">
    <source>
        <dbReference type="ARBA" id="ARBA00022475"/>
    </source>
</evidence>
<keyword evidence="9" id="KW-0378">Hydrolase</keyword>
<dbReference type="Pfam" id="PF01694">
    <property type="entry name" value="Rhomboid"/>
    <property type="match status" value="1"/>
</dbReference>
<comment type="subcellular location">
    <subcellularLocation>
        <location evidence="1">Membrane</location>
        <topology evidence="1">Multi-pass membrane protein</topology>
    </subcellularLocation>
</comment>
<dbReference type="Proteomes" id="UP000245680">
    <property type="component" value="Unassembled WGS sequence"/>
</dbReference>
<feature type="transmembrane region" description="Helical" evidence="7">
    <location>
        <begin position="145"/>
        <end position="165"/>
    </location>
</feature>
<evidence type="ECO:0000256" key="6">
    <source>
        <dbReference type="ARBA" id="ARBA00023136"/>
    </source>
</evidence>
<comment type="caution">
    <text evidence="9">The sequence shown here is derived from an EMBL/GenBank/DDBJ whole genome shotgun (WGS) entry which is preliminary data.</text>
</comment>
<keyword evidence="5 7" id="KW-1133">Transmembrane helix</keyword>
<evidence type="ECO:0000256" key="4">
    <source>
        <dbReference type="ARBA" id="ARBA00022692"/>
    </source>
</evidence>
<evidence type="ECO:0000256" key="1">
    <source>
        <dbReference type="ARBA" id="ARBA00004141"/>
    </source>
</evidence>
<evidence type="ECO:0000256" key="7">
    <source>
        <dbReference type="SAM" id="Phobius"/>
    </source>
</evidence>
<feature type="transmembrane region" description="Helical" evidence="7">
    <location>
        <begin position="118"/>
        <end position="139"/>
    </location>
</feature>
<feature type="transmembrane region" description="Helical" evidence="7">
    <location>
        <begin position="201"/>
        <end position="223"/>
    </location>
</feature>
<dbReference type="OrthoDB" id="7836448at2"/>
<evidence type="ECO:0000256" key="3">
    <source>
        <dbReference type="ARBA" id="ARBA00022519"/>
    </source>
</evidence>
<feature type="transmembrane region" description="Helical" evidence="7">
    <location>
        <begin position="84"/>
        <end position="106"/>
    </location>
</feature>
<keyword evidence="2" id="KW-1003">Cell membrane</keyword>
<dbReference type="GO" id="GO:0006508">
    <property type="term" value="P:proteolysis"/>
    <property type="evidence" value="ECO:0007669"/>
    <property type="project" value="UniProtKB-KW"/>
</dbReference>
<dbReference type="Gene3D" id="1.20.1540.10">
    <property type="entry name" value="Rhomboid-like"/>
    <property type="match status" value="1"/>
</dbReference>
<dbReference type="InterPro" id="IPR035952">
    <property type="entry name" value="Rhomboid-like_sf"/>
</dbReference>
<dbReference type="GO" id="GO:0016020">
    <property type="term" value="C:membrane"/>
    <property type="evidence" value="ECO:0007669"/>
    <property type="project" value="UniProtKB-SubCell"/>
</dbReference>
<dbReference type="InterPro" id="IPR022764">
    <property type="entry name" value="Peptidase_S54_rhomboid_dom"/>
</dbReference>
<feature type="domain" description="Peptidase S54 rhomboid" evidence="8">
    <location>
        <begin position="81"/>
        <end position="219"/>
    </location>
</feature>
<name>A0A2V2L7K9_9RHOB</name>
<dbReference type="GO" id="GO:0004252">
    <property type="term" value="F:serine-type endopeptidase activity"/>
    <property type="evidence" value="ECO:0007669"/>
    <property type="project" value="InterPro"/>
</dbReference>
<evidence type="ECO:0000313" key="9">
    <source>
        <dbReference type="EMBL" id="PWR01340.1"/>
    </source>
</evidence>
<protein>
    <submittedName>
        <fullName evidence="9">Rhomboid family intramembrane serine protease</fullName>
    </submittedName>
</protein>
<keyword evidence="3" id="KW-0997">Cell inner membrane</keyword>
<sequence length="233" mass="25110">MPTPQPARPIPQGPVNPLPKSVVALAVIIVGIEILFGLADRGIIGGATGVGMRASAIRDYGFFGEALQWMLANSRFPPDLLVRFVTYPLLHFSFTHALFVVVFVLAMGKMVGEALGELSVLVIFFGASIGGALVYGLLLTDPFPLVGGYPGVYGLIGGYTFLMWVQARLLQQSQVMAFRLIGLLLGIQLLFGLLFGSRNDWLADLAGFAVGFALCFVLVPGGWARLRDAIRRR</sequence>
<evidence type="ECO:0000259" key="8">
    <source>
        <dbReference type="Pfam" id="PF01694"/>
    </source>
</evidence>
<evidence type="ECO:0000256" key="5">
    <source>
        <dbReference type="ARBA" id="ARBA00022989"/>
    </source>
</evidence>
<dbReference type="SUPFAM" id="SSF144091">
    <property type="entry name" value="Rhomboid-like"/>
    <property type="match status" value="1"/>
</dbReference>
<feature type="transmembrane region" description="Helical" evidence="7">
    <location>
        <begin position="177"/>
        <end position="195"/>
    </location>
</feature>
<reference evidence="9 10" key="1">
    <citation type="submission" date="2018-05" db="EMBL/GenBank/DDBJ databases">
        <title>Rhodobacteraceae gen. nov., sp. nov. isolated from sea water.</title>
        <authorList>
            <person name="Ren Y."/>
        </authorList>
    </citation>
    <scope>NUCLEOTIDE SEQUENCE [LARGE SCALE GENOMIC DNA]</scope>
    <source>
        <strain evidence="9 10">TG-679</strain>
    </source>
</reference>
<keyword evidence="9" id="KW-0645">Protease</keyword>
<accession>A0A2V2L7K9</accession>